<evidence type="ECO:0000313" key="3">
    <source>
        <dbReference type="EMBL" id="EFU77802.1"/>
    </source>
</evidence>
<feature type="signal peptide" evidence="1">
    <location>
        <begin position="1"/>
        <end position="19"/>
    </location>
</feature>
<dbReference type="AlphaFoldDB" id="E6LK30"/>
<sequence length="308" mass="34442">MKNKILLFLMIVFSFTLTACKKKEERPLSENEYYVYYINTATDKLVENRYTASLPSNDMDGLVDELMSQFLKVPDDLEALSALPDKVTYQGFDRDGNILYLNFDTNYQGMDISREVLARAALAKTLTQIDGIDYISIRCGDQPLFNALGENVGLISSSNFINSISNVNSFEKATLTLYFSDDAGTKLVAETRDIFYDMNTSKEKLIVDELMKGPKTAGLKATIPSDTKVISVTVNEGICYVNFDEGFLNALPDVLDSITIYSIVDSLSELPNITRVQILVNGKSDKNYNSISLGTSVERNLDYVKEEK</sequence>
<protein>
    <recommendedName>
        <fullName evidence="2">GerMN domain-containing protein</fullName>
    </recommendedName>
</protein>
<name>E6LK30_9FIRM</name>
<dbReference type="HOGENOM" id="CLU_073005_0_0_9"/>
<dbReference type="eggNOG" id="COG5401">
    <property type="taxonomic scope" value="Bacteria"/>
</dbReference>
<feature type="domain" description="GerMN" evidence="2">
    <location>
        <begin position="203"/>
        <end position="289"/>
    </location>
</feature>
<organism evidence="3 4">
    <name type="scientific">Lachnoanaerobaculum saburreum DSM 3986</name>
    <dbReference type="NCBI Taxonomy" id="887325"/>
    <lineage>
        <taxon>Bacteria</taxon>
        <taxon>Bacillati</taxon>
        <taxon>Bacillota</taxon>
        <taxon>Clostridia</taxon>
        <taxon>Lachnospirales</taxon>
        <taxon>Lachnospiraceae</taxon>
        <taxon>Lachnoanaerobaculum</taxon>
    </lineage>
</organism>
<dbReference type="PROSITE" id="PS51257">
    <property type="entry name" value="PROKAR_LIPOPROTEIN"/>
    <property type="match status" value="1"/>
</dbReference>
<dbReference type="EMBL" id="AEPW01000007">
    <property type="protein sequence ID" value="EFU77802.1"/>
    <property type="molecule type" value="Genomic_DNA"/>
</dbReference>
<feature type="domain" description="GerMN" evidence="2">
    <location>
        <begin position="63"/>
        <end position="148"/>
    </location>
</feature>
<evidence type="ECO:0000313" key="4">
    <source>
        <dbReference type="Proteomes" id="UP000003434"/>
    </source>
</evidence>
<dbReference type="InterPro" id="IPR019606">
    <property type="entry name" value="GerMN"/>
</dbReference>
<comment type="caution">
    <text evidence="3">The sequence shown here is derived from an EMBL/GenBank/DDBJ whole genome shotgun (WGS) entry which is preliminary data.</text>
</comment>
<dbReference type="RefSeq" id="WP_008750086.1">
    <property type="nucleotide sequence ID" value="NZ_GL622296.1"/>
</dbReference>
<feature type="chain" id="PRO_5038418346" description="GerMN domain-containing protein" evidence="1">
    <location>
        <begin position="20"/>
        <end position="308"/>
    </location>
</feature>
<keyword evidence="1" id="KW-0732">Signal</keyword>
<accession>E6LK30</accession>
<gene>
    <name evidence="3" type="ORF">HMPREF0381_0315</name>
</gene>
<dbReference type="Pfam" id="PF10646">
    <property type="entry name" value="Germane"/>
    <property type="match status" value="2"/>
</dbReference>
<dbReference type="Proteomes" id="UP000003434">
    <property type="component" value="Unassembled WGS sequence"/>
</dbReference>
<reference evidence="3 4" key="1">
    <citation type="submission" date="2010-12" db="EMBL/GenBank/DDBJ databases">
        <authorList>
            <person name="Muzny D."/>
            <person name="Qin X."/>
            <person name="Deng J."/>
            <person name="Jiang H."/>
            <person name="Liu Y."/>
            <person name="Qu J."/>
            <person name="Song X.-Z."/>
            <person name="Zhang L."/>
            <person name="Thornton R."/>
            <person name="Coyle M."/>
            <person name="Francisco L."/>
            <person name="Jackson L."/>
            <person name="Javaid M."/>
            <person name="Korchina V."/>
            <person name="Kovar C."/>
            <person name="Mata R."/>
            <person name="Mathew T."/>
            <person name="Ngo R."/>
            <person name="Nguyen L."/>
            <person name="Nguyen N."/>
            <person name="Okwuonu G."/>
            <person name="Ongeri F."/>
            <person name="Pham C."/>
            <person name="Simmons D."/>
            <person name="Wilczek-Boney K."/>
            <person name="Hale W."/>
            <person name="Jakkamsetti A."/>
            <person name="Pham P."/>
            <person name="Ruth R."/>
            <person name="San Lucas F."/>
            <person name="Warren J."/>
            <person name="Zhang J."/>
            <person name="Zhao Z."/>
            <person name="Zhou C."/>
            <person name="Zhu D."/>
            <person name="Lee S."/>
            <person name="Bess C."/>
            <person name="Blankenburg K."/>
            <person name="Forbes L."/>
            <person name="Fu Q."/>
            <person name="Gubbala S."/>
            <person name="Hirani K."/>
            <person name="Jayaseelan J.C."/>
            <person name="Lara F."/>
            <person name="Munidasa M."/>
            <person name="Palculict T."/>
            <person name="Patil S."/>
            <person name="Pu L.-L."/>
            <person name="Saada N."/>
            <person name="Tang L."/>
            <person name="Weissenberger G."/>
            <person name="Zhu Y."/>
            <person name="Hemphill L."/>
            <person name="Shang Y."/>
            <person name="Youmans B."/>
            <person name="Ayvaz T."/>
            <person name="Ross M."/>
            <person name="Santibanez J."/>
            <person name="Aqrawi P."/>
            <person name="Gross S."/>
            <person name="Joshi V."/>
            <person name="Fowler G."/>
            <person name="Nazareth L."/>
            <person name="Reid J."/>
            <person name="Worley K."/>
            <person name="Petrosino J."/>
            <person name="Highlander S."/>
            <person name="Gibbs R."/>
        </authorList>
    </citation>
    <scope>NUCLEOTIDE SEQUENCE [LARGE SCALE GENOMIC DNA]</scope>
    <source>
        <strain evidence="3 4">DSM 3986</strain>
    </source>
</reference>
<proteinExistence type="predicted"/>
<evidence type="ECO:0000259" key="2">
    <source>
        <dbReference type="SMART" id="SM00909"/>
    </source>
</evidence>
<dbReference type="SMART" id="SM00909">
    <property type="entry name" value="Germane"/>
    <property type="match status" value="2"/>
</dbReference>
<evidence type="ECO:0000256" key="1">
    <source>
        <dbReference type="SAM" id="SignalP"/>
    </source>
</evidence>